<comment type="subcellular location">
    <subcellularLocation>
        <location evidence="2 13">Nucleus</location>
    </subcellularLocation>
</comment>
<evidence type="ECO:0000256" key="10">
    <source>
        <dbReference type="ARBA" id="ARBA00023172"/>
    </source>
</evidence>
<keyword evidence="9 13" id="KW-0460">Magnesium</keyword>
<feature type="region of interest" description="Disordered" evidence="14">
    <location>
        <begin position="194"/>
        <end position="220"/>
    </location>
</feature>
<dbReference type="GO" id="GO:0000727">
    <property type="term" value="P:double-strand break repair via break-induced replication"/>
    <property type="evidence" value="ECO:0007669"/>
    <property type="project" value="UniProtKB-UniRule"/>
</dbReference>
<feature type="domain" description="ERCC4" evidence="15">
    <location>
        <begin position="348"/>
        <end position="444"/>
    </location>
</feature>
<evidence type="ECO:0000256" key="5">
    <source>
        <dbReference type="ARBA" id="ARBA00022723"/>
    </source>
</evidence>
<accession>A0A9J6CRF3</accession>
<sequence>MDSKRIKILQKNPNALFKQWLREFIEDAVKKKKKISKTYQKALDSLERYPLTLYSGHDCAILEGFGPKICELLEEKLQKYFANNFDDHELRNLCYKDKIACIRKREREELQELIKDIEAANLIDESTMIANLRRTLSTIEEHNDKNDGEVEEITMSEIVPENDKKSEKEKINFQIIDEENSNSSDDSLDRLLKKYDPKAGEERKKKKKLEKRKPLTTVDSPVSTPKFMKFKSLNSIQHLAGPSYASSPISKFLDVETSGSRKQLNLVEEEDEFDRLVTKYDDNKMNDVLPSPIVPVKRKITKEKALFIQQKITQPLPVVETQHEEKEEEEKFDYISIDDIEPSEFEIILLIDVGESKISSKDIQAKLREFNVKSDVRKLHVGDFVWIAKNKMNKSKELVLPYIVERKRIDDLSSSIKDGRFHEQKFRLRHCGIDNVIYLIENYMKGGKVQCGLPFTTLLQAASNTQIQNKFTVKFTESSDHSGMYLAIMTSFIENIFRNKKPMKYNLLEFTTFNQASVKQRRLTVRETFIKQLLALKGLSVDIALEITKFYPTPSHLYEKYLTLDKSEGEALLSKLTIGDLKRKIPSTISKIIYHFYMHK</sequence>
<dbReference type="Proteomes" id="UP001107558">
    <property type="component" value="Chromosome 1"/>
</dbReference>
<dbReference type="InterPro" id="IPR010996">
    <property type="entry name" value="HHH_MUS81"/>
</dbReference>
<keyword evidence="12 13" id="KW-0539">Nucleus</keyword>
<comment type="caution">
    <text evidence="16">The sequence shown here is derived from an EMBL/GenBank/DDBJ whole genome shotgun (WGS) entry which is preliminary data.</text>
</comment>
<keyword evidence="8 13" id="KW-0378">Hydrolase</keyword>
<protein>
    <recommendedName>
        <fullName evidence="13">Crossover junction endonuclease MUS81</fullName>
        <ecNumber evidence="13">3.1.22.-</ecNumber>
    </recommendedName>
</protein>
<comment type="subunit">
    <text evidence="13">Interacts with EME1.</text>
</comment>
<evidence type="ECO:0000256" key="13">
    <source>
        <dbReference type="RuleBase" id="RU369042"/>
    </source>
</evidence>
<keyword evidence="10 13" id="KW-0233">DNA recombination</keyword>
<keyword evidence="4 13" id="KW-0540">Nuclease</keyword>
<evidence type="ECO:0000256" key="1">
    <source>
        <dbReference type="ARBA" id="ARBA00001946"/>
    </source>
</evidence>
<keyword evidence="17" id="KW-1185">Reference proteome</keyword>
<evidence type="ECO:0000313" key="16">
    <source>
        <dbReference type="EMBL" id="KAG5684930.1"/>
    </source>
</evidence>
<dbReference type="EC" id="3.1.22.-" evidence="13"/>
<feature type="region of interest" description="Disordered" evidence="14">
    <location>
        <begin position="143"/>
        <end position="166"/>
    </location>
</feature>
<comment type="function">
    <text evidence="13">Interacts with EME1 to form a DNA structure-specific endonuclease with substrate preference for branched DNA structures with a 5'-end at the branch nick. Typical substrates include 3'-flap structures, D-loops, replication forks and nicked Holliday junctions. May be required in mitosis for the processing of stalled or collapsed replication fork intermediates. May be required in meiosis for the repair of meiosis-specific double strand breaks subsequent to single-end invasion (SEI).</text>
</comment>
<gene>
    <name evidence="16" type="ORF">PVAND_014138</name>
</gene>
<name>A0A9J6CRF3_POLVA</name>
<dbReference type="GO" id="GO:0008821">
    <property type="term" value="F:crossover junction DNA endonuclease activity"/>
    <property type="evidence" value="ECO:0007669"/>
    <property type="project" value="UniProtKB-UniRule"/>
</dbReference>
<dbReference type="SUPFAM" id="SSF52980">
    <property type="entry name" value="Restriction endonuclease-like"/>
    <property type="match status" value="1"/>
</dbReference>
<evidence type="ECO:0000256" key="9">
    <source>
        <dbReference type="ARBA" id="ARBA00022842"/>
    </source>
</evidence>
<dbReference type="GO" id="GO:0000712">
    <property type="term" value="P:resolution of meiotic recombination intermediates"/>
    <property type="evidence" value="ECO:0007669"/>
    <property type="project" value="TreeGrafter"/>
</dbReference>
<dbReference type="InterPro" id="IPR033309">
    <property type="entry name" value="Mus81"/>
</dbReference>
<organism evidence="16 17">
    <name type="scientific">Polypedilum vanderplanki</name>
    <name type="common">Sleeping chironomid midge</name>
    <dbReference type="NCBI Taxonomy" id="319348"/>
    <lineage>
        <taxon>Eukaryota</taxon>
        <taxon>Metazoa</taxon>
        <taxon>Ecdysozoa</taxon>
        <taxon>Arthropoda</taxon>
        <taxon>Hexapoda</taxon>
        <taxon>Insecta</taxon>
        <taxon>Pterygota</taxon>
        <taxon>Neoptera</taxon>
        <taxon>Endopterygota</taxon>
        <taxon>Diptera</taxon>
        <taxon>Nematocera</taxon>
        <taxon>Chironomoidea</taxon>
        <taxon>Chironomidae</taxon>
        <taxon>Chironominae</taxon>
        <taxon>Polypedilum</taxon>
        <taxon>Polypedilum</taxon>
    </lineage>
</organism>
<dbReference type="AlphaFoldDB" id="A0A9J6CRF3"/>
<dbReference type="SMART" id="SM00891">
    <property type="entry name" value="ERCC4"/>
    <property type="match status" value="1"/>
</dbReference>
<keyword evidence="11 13" id="KW-0234">DNA repair</keyword>
<dbReference type="Gene3D" id="1.10.150.110">
    <property type="entry name" value="DNA polymerase beta, N-terminal domain-like"/>
    <property type="match status" value="1"/>
</dbReference>
<feature type="compositionally biased region" description="Basic and acidic residues" evidence="14">
    <location>
        <begin position="194"/>
        <end position="203"/>
    </location>
</feature>
<dbReference type="CDD" id="cd20074">
    <property type="entry name" value="XPF_nuclease_Mus81"/>
    <property type="match status" value="1"/>
</dbReference>
<dbReference type="InterPro" id="IPR027421">
    <property type="entry name" value="DNA_pol_lamdba_lyase_dom_sf"/>
</dbReference>
<dbReference type="GO" id="GO:0046872">
    <property type="term" value="F:metal ion binding"/>
    <property type="evidence" value="ECO:0007669"/>
    <property type="project" value="UniProtKB-UniRule"/>
</dbReference>
<dbReference type="GO" id="GO:0031573">
    <property type="term" value="P:mitotic intra-S DNA damage checkpoint signaling"/>
    <property type="evidence" value="ECO:0007669"/>
    <property type="project" value="TreeGrafter"/>
</dbReference>
<evidence type="ECO:0000256" key="12">
    <source>
        <dbReference type="ARBA" id="ARBA00023242"/>
    </source>
</evidence>
<dbReference type="InterPro" id="IPR006166">
    <property type="entry name" value="ERCC4_domain"/>
</dbReference>
<dbReference type="GO" id="GO:0005634">
    <property type="term" value="C:nucleus"/>
    <property type="evidence" value="ECO:0007669"/>
    <property type="project" value="UniProtKB-SubCell"/>
</dbReference>
<evidence type="ECO:0000256" key="3">
    <source>
        <dbReference type="ARBA" id="ARBA00010015"/>
    </source>
</evidence>
<dbReference type="SUPFAM" id="SSF47802">
    <property type="entry name" value="DNA polymerase beta, N-terminal domain-like"/>
    <property type="match status" value="1"/>
</dbReference>
<evidence type="ECO:0000256" key="6">
    <source>
        <dbReference type="ARBA" id="ARBA00022759"/>
    </source>
</evidence>
<dbReference type="Pfam" id="PF14716">
    <property type="entry name" value="HHH_8"/>
    <property type="match status" value="1"/>
</dbReference>
<dbReference type="PANTHER" id="PTHR13451:SF0">
    <property type="entry name" value="CROSSOVER JUNCTION ENDONUCLEASE MUS81"/>
    <property type="match status" value="1"/>
</dbReference>
<keyword evidence="6 13" id="KW-0255">Endonuclease</keyword>
<dbReference type="GO" id="GO:0048476">
    <property type="term" value="C:Holliday junction resolvase complex"/>
    <property type="evidence" value="ECO:0007669"/>
    <property type="project" value="UniProtKB-UniRule"/>
</dbReference>
<comment type="similarity">
    <text evidence="3 13">Belongs to the XPF family.</text>
</comment>
<dbReference type="Pfam" id="PF02732">
    <property type="entry name" value="ERCC4"/>
    <property type="match status" value="1"/>
</dbReference>
<dbReference type="GO" id="GO:0006308">
    <property type="term" value="P:DNA catabolic process"/>
    <property type="evidence" value="ECO:0007669"/>
    <property type="project" value="UniProtKB-UniRule"/>
</dbReference>
<reference evidence="16" key="1">
    <citation type="submission" date="2021-03" db="EMBL/GenBank/DDBJ databases">
        <title>Chromosome level genome of the anhydrobiotic midge Polypedilum vanderplanki.</title>
        <authorList>
            <person name="Yoshida Y."/>
            <person name="Kikawada T."/>
            <person name="Gusev O."/>
        </authorList>
    </citation>
    <scope>NUCLEOTIDE SEQUENCE</scope>
    <source>
        <strain evidence="16">NIAS01</strain>
        <tissue evidence="16">Whole body or cell culture</tissue>
    </source>
</reference>
<dbReference type="GO" id="GO:0003677">
    <property type="term" value="F:DNA binding"/>
    <property type="evidence" value="ECO:0007669"/>
    <property type="project" value="UniProtKB-UniRule"/>
</dbReference>
<dbReference type="OrthoDB" id="5963188at2759"/>
<evidence type="ECO:0000256" key="14">
    <source>
        <dbReference type="SAM" id="MobiDB-lite"/>
    </source>
</evidence>
<dbReference type="EMBL" id="JADBJN010000001">
    <property type="protein sequence ID" value="KAG5684930.1"/>
    <property type="molecule type" value="Genomic_DNA"/>
</dbReference>
<dbReference type="Gene3D" id="1.10.150.670">
    <property type="entry name" value="Crossover junction endonuclease EME1, DNA-binding domain"/>
    <property type="match status" value="1"/>
</dbReference>
<evidence type="ECO:0000256" key="2">
    <source>
        <dbReference type="ARBA" id="ARBA00004123"/>
    </source>
</evidence>
<dbReference type="FunFam" id="3.40.50.10130:FF:000003">
    <property type="entry name" value="Crossover junction endonuclease MUS81"/>
    <property type="match status" value="1"/>
</dbReference>
<evidence type="ECO:0000313" key="17">
    <source>
        <dbReference type="Proteomes" id="UP001107558"/>
    </source>
</evidence>
<evidence type="ECO:0000259" key="15">
    <source>
        <dbReference type="SMART" id="SM00891"/>
    </source>
</evidence>
<proteinExistence type="inferred from homology"/>
<dbReference type="Gene3D" id="3.40.50.10130">
    <property type="match status" value="1"/>
</dbReference>
<dbReference type="GO" id="GO:0031297">
    <property type="term" value="P:replication fork processing"/>
    <property type="evidence" value="ECO:0007669"/>
    <property type="project" value="UniProtKB-ARBA"/>
</dbReference>
<evidence type="ECO:0000256" key="4">
    <source>
        <dbReference type="ARBA" id="ARBA00022722"/>
    </source>
</evidence>
<dbReference type="InterPro" id="IPR047416">
    <property type="entry name" value="XPF_nuclease_Mus81"/>
</dbReference>
<comment type="cofactor">
    <cofactor evidence="1 13">
        <name>Mg(2+)</name>
        <dbReference type="ChEBI" id="CHEBI:18420"/>
    </cofactor>
</comment>
<keyword evidence="7 13" id="KW-0227">DNA damage</keyword>
<dbReference type="FunFam" id="1.10.150.110:FF:000001">
    <property type="entry name" value="Putative Crossover junction endonuclease MUS81"/>
    <property type="match status" value="1"/>
</dbReference>
<dbReference type="PANTHER" id="PTHR13451">
    <property type="entry name" value="CLASS II CROSSOVER JUNCTION ENDONUCLEASE MUS81"/>
    <property type="match status" value="1"/>
</dbReference>
<evidence type="ECO:0000256" key="8">
    <source>
        <dbReference type="ARBA" id="ARBA00022801"/>
    </source>
</evidence>
<evidence type="ECO:0000256" key="7">
    <source>
        <dbReference type="ARBA" id="ARBA00022763"/>
    </source>
</evidence>
<dbReference type="GO" id="GO:0048257">
    <property type="term" value="F:3'-flap endonuclease activity"/>
    <property type="evidence" value="ECO:0007669"/>
    <property type="project" value="TreeGrafter"/>
</dbReference>
<dbReference type="InterPro" id="IPR011335">
    <property type="entry name" value="Restrct_endonuc-II-like"/>
</dbReference>
<keyword evidence="5 13" id="KW-0479">Metal-binding</keyword>
<dbReference type="InterPro" id="IPR042530">
    <property type="entry name" value="EME1/EME2_C"/>
</dbReference>
<evidence type="ECO:0000256" key="11">
    <source>
        <dbReference type="ARBA" id="ARBA00023204"/>
    </source>
</evidence>